<dbReference type="AlphaFoldDB" id="A0AAN0MH03"/>
<comment type="cofactor">
    <cofactor evidence="1">
        <name>pyridoxal 5'-phosphate</name>
        <dbReference type="ChEBI" id="CHEBI:597326"/>
    </cofactor>
</comment>
<keyword evidence="8" id="KW-1185">Reference proteome</keyword>
<dbReference type="Pfam" id="PF00155">
    <property type="entry name" value="Aminotran_1_2"/>
    <property type="match status" value="1"/>
</dbReference>
<keyword evidence="5" id="KW-0663">Pyridoxal phosphate</keyword>
<feature type="domain" description="Aminotransferase class I/classII large" evidence="6">
    <location>
        <begin position="36"/>
        <end position="392"/>
    </location>
</feature>
<keyword evidence="4" id="KW-0808">Transferase</keyword>
<evidence type="ECO:0000313" key="7">
    <source>
        <dbReference type="EMBL" id="BEH02563.1"/>
    </source>
</evidence>
<dbReference type="EMBL" id="AP028056">
    <property type="protein sequence ID" value="BEH02563.1"/>
    <property type="molecule type" value="Genomic_DNA"/>
</dbReference>
<dbReference type="InterPro" id="IPR015421">
    <property type="entry name" value="PyrdxlP-dep_Trfase_major"/>
</dbReference>
<organism evidence="7 8">
    <name type="scientific">Brooklawnia propionicigenes</name>
    <dbReference type="NCBI Taxonomy" id="3041175"/>
    <lineage>
        <taxon>Bacteria</taxon>
        <taxon>Bacillati</taxon>
        <taxon>Actinomycetota</taxon>
        <taxon>Actinomycetes</taxon>
        <taxon>Propionibacteriales</taxon>
        <taxon>Propionibacteriaceae</taxon>
        <taxon>Brooklawnia</taxon>
    </lineage>
</organism>
<evidence type="ECO:0000256" key="2">
    <source>
        <dbReference type="ARBA" id="ARBA00007441"/>
    </source>
</evidence>
<evidence type="ECO:0000256" key="5">
    <source>
        <dbReference type="ARBA" id="ARBA00022898"/>
    </source>
</evidence>
<name>A0AAN0MH03_9ACTN</name>
<dbReference type="Gene3D" id="3.40.640.10">
    <property type="entry name" value="Type I PLP-dependent aspartate aminotransferase-like (Major domain)"/>
    <property type="match status" value="1"/>
</dbReference>
<evidence type="ECO:0000313" key="8">
    <source>
        <dbReference type="Proteomes" id="UP001431656"/>
    </source>
</evidence>
<evidence type="ECO:0000256" key="4">
    <source>
        <dbReference type="ARBA" id="ARBA00022679"/>
    </source>
</evidence>
<dbReference type="InterPro" id="IPR004839">
    <property type="entry name" value="Aminotransferase_I/II_large"/>
</dbReference>
<dbReference type="Proteomes" id="UP001431656">
    <property type="component" value="Chromosome"/>
</dbReference>
<accession>A0AAN0MH03</accession>
<dbReference type="PANTHER" id="PTHR46383:SF2">
    <property type="entry name" value="AMINOTRANSFERASE"/>
    <property type="match status" value="1"/>
</dbReference>
<protein>
    <submittedName>
        <fullName evidence="7">Pyridoxal phosphate-dependent aminotransferase</fullName>
    </submittedName>
</protein>
<dbReference type="KEGG" id="broo:brsh051_18440"/>
<proteinExistence type="inferred from homology"/>
<evidence type="ECO:0000259" key="6">
    <source>
        <dbReference type="Pfam" id="PF00155"/>
    </source>
</evidence>
<sequence length="396" mass="42192">MIEGMSVRKSRRGEVEPFYAMELMKFANIKSAEGADVISLCLGQPSDGAPAPVLEAAARALASGSALGYTDASGLLELREQIASHYLAYYGVEVDPERVQVTTGSSAGFTAVILAAFDAGDEVVMTRPGYPAYRNVLAAHGCHVIEIDCGPESGFQPTIEMLEALPVAPAGLVVASPSNPTGTIIAPEQLAAIAAWCEDHGTLLISDEIYHGISFGAPTASVLQSSQNHVAVGSFSKYYCMTGWRIGWLIVPDELARRVELLLGNLNLSTPTLSQIAAIEAFSAEAKPELDAHVAKYRRNRDLVLSRLPDLGVTGFVVPDGAFYVYPDVSHLTDDSLAWCLKVLDETAVTLTPGIDFAPVIAGRTSTTDGSRFIRISTAGASEEIEEAFDRLVAWV</sequence>
<dbReference type="GO" id="GO:0006520">
    <property type="term" value="P:amino acid metabolic process"/>
    <property type="evidence" value="ECO:0007669"/>
    <property type="project" value="InterPro"/>
</dbReference>
<dbReference type="PANTHER" id="PTHR46383">
    <property type="entry name" value="ASPARTATE AMINOTRANSFERASE"/>
    <property type="match status" value="1"/>
</dbReference>
<keyword evidence="3 7" id="KW-0032">Aminotransferase</keyword>
<reference evidence="7" key="1">
    <citation type="journal article" date="2024" name="Int. J. Syst. Evol. Microbiol.">
        <title>Brooklawnia propionicigenes sp. nov., a facultatively anaerobic, propionate-producing bacterium isolated from a methanogenic reactor treating waste from cattle farms.</title>
        <authorList>
            <person name="Akita Y."/>
            <person name="Ueki A."/>
            <person name="Tonouchi A."/>
            <person name="Sugawara Y."/>
            <person name="Honma S."/>
            <person name="Kaku N."/>
            <person name="Ueki K."/>
        </authorList>
    </citation>
    <scope>NUCLEOTIDE SEQUENCE</scope>
    <source>
        <strain evidence="7">SH051</strain>
    </source>
</reference>
<dbReference type="InterPro" id="IPR050596">
    <property type="entry name" value="AspAT/PAT-like"/>
</dbReference>
<dbReference type="InterPro" id="IPR015424">
    <property type="entry name" value="PyrdxlP-dep_Trfase"/>
</dbReference>
<dbReference type="GO" id="GO:0008483">
    <property type="term" value="F:transaminase activity"/>
    <property type="evidence" value="ECO:0007669"/>
    <property type="project" value="UniProtKB-KW"/>
</dbReference>
<comment type="similarity">
    <text evidence="2">Belongs to the class-I pyridoxal-phosphate-dependent aminotransferase family.</text>
</comment>
<evidence type="ECO:0000256" key="3">
    <source>
        <dbReference type="ARBA" id="ARBA00022576"/>
    </source>
</evidence>
<dbReference type="CDD" id="cd00609">
    <property type="entry name" value="AAT_like"/>
    <property type="match status" value="1"/>
</dbReference>
<evidence type="ECO:0000256" key="1">
    <source>
        <dbReference type="ARBA" id="ARBA00001933"/>
    </source>
</evidence>
<dbReference type="GO" id="GO:0030170">
    <property type="term" value="F:pyridoxal phosphate binding"/>
    <property type="evidence" value="ECO:0007669"/>
    <property type="project" value="InterPro"/>
</dbReference>
<dbReference type="SUPFAM" id="SSF53383">
    <property type="entry name" value="PLP-dependent transferases"/>
    <property type="match status" value="1"/>
</dbReference>
<gene>
    <name evidence="7" type="ORF">brsh051_18440</name>
</gene>